<dbReference type="EMBL" id="JABWUV010000020">
    <property type="protein sequence ID" value="KAF6282473.1"/>
    <property type="molecule type" value="Genomic_DNA"/>
</dbReference>
<evidence type="ECO:0000313" key="2">
    <source>
        <dbReference type="Proteomes" id="UP000527355"/>
    </source>
</evidence>
<comment type="caution">
    <text evidence="1">The sequence shown here is derived from an EMBL/GenBank/DDBJ whole genome shotgun (WGS) entry which is preliminary data.</text>
</comment>
<sequence>MVTSRFHQDSERQVPWVLGKSLQTLRGLISNSVQGGLSQQPVWPGAQVGPAPEPPFPPGAARWHPDLRMALPGTLSGEGTITCEGLCGVRCSPDGFVAVTDGADGPGSWQVSQPGAGPGSQAAGSLSHFYSFLCILLITAITSPSFLQ</sequence>
<organism evidence="1 2">
    <name type="scientific">Myotis myotis</name>
    <name type="common">Greater mouse-eared bat</name>
    <name type="synonym">Vespertilio myotis</name>
    <dbReference type="NCBI Taxonomy" id="51298"/>
    <lineage>
        <taxon>Eukaryota</taxon>
        <taxon>Metazoa</taxon>
        <taxon>Chordata</taxon>
        <taxon>Craniata</taxon>
        <taxon>Vertebrata</taxon>
        <taxon>Euteleostomi</taxon>
        <taxon>Mammalia</taxon>
        <taxon>Eutheria</taxon>
        <taxon>Laurasiatheria</taxon>
        <taxon>Chiroptera</taxon>
        <taxon>Yangochiroptera</taxon>
        <taxon>Vespertilionidae</taxon>
        <taxon>Myotis</taxon>
    </lineage>
</organism>
<dbReference type="AlphaFoldDB" id="A0A7J7S277"/>
<reference evidence="1 2" key="1">
    <citation type="journal article" date="2020" name="Nature">
        <title>Six reference-quality genomes reveal evolution of bat adaptations.</title>
        <authorList>
            <person name="Jebb D."/>
            <person name="Huang Z."/>
            <person name="Pippel M."/>
            <person name="Hughes G.M."/>
            <person name="Lavrichenko K."/>
            <person name="Devanna P."/>
            <person name="Winkler S."/>
            <person name="Jermiin L.S."/>
            <person name="Skirmuntt E.C."/>
            <person name="Katzourakis A."/>
            <person name="Burkitt-Gray L."/>
            <person name="Ray D.A."/>
            <person name="Sullivan K.A.M."/>
            <person name="Roscito J.G."/>
            <person name="Kirilenko B.M."/>
            <person name="Davalos L.M."/>
            <person name="Corthals A.P."/>
            <person name="Power M.L."/>
            <person name="Jones G."/>
            <person name="Ransome R.D."/>
            <person name="Dechmann D.K.N."/>
            <person name="Locatelli A.G."/>
            <person name="Puechmaille S.J."/>
            <person name="Fedrigo O."/>
            <person name="Jarvis E.D."/>
            <person name="Hiller M."/>
            <person name="Vernes S.C."/>
            <person name="Myers E.W."/>
            <person name="Teeling E.C."/>
        </authorList>
    </citation>
    <scope>NUCLEOTIDE SEQUENCE [LARGE SCALE GENOMIC DNA]</scope>
    <source>
        <strain evidence="1">MMyoMyo1</strain>
        <tissue evidence="1">Flight muscle</tissue>
    </source>
</reference>
<evidence type="ECO:0000313" key="1">
    <source>
        <dbReference type="EMBL" id="KAF6282473.1"/>
    </source>
</evidence>
<name>A0A7J7S277_MYOMY</name>
<dbReference type="Proteomes" id="UP000527355">
    <property type="component" value="Unassembled WGS sequence"/>
</dbReference>
<accession>A0A7J7S277</accession>
<protein>
    <submittedName>
        <fullName evidence="1">Uncharacterized protein</fullName>
    </submittedName>
</protein>
<keyword evidence="2" id="KW-1185">Reference proteome</keyword>
<proteinExistence type="predicted"/>
<gene>
    <name evidence="1" type="ORF">mMyoMyo1_010109</name>
</gene>